<dbReference type="EMBL" id="CP003989">
    <property type="protein sequence ID" value="AGA35378.1"/>
    <property type="molecule type" value="Genomic_DNA"/>
</dbReference>
<accession>L0E279</accession>
<evidence type="ECO:0000313" key="3">
    <source>
        <dbReference type="Proteomes" id="UP000010809"/>
    </source>
</evidence>
<name>L0E279_THIND</name>
<dbReference type="KEGG" id="tni:TVNIR_3752"/>
<dbReference type="Proteomes" id="UP000010809">
    <property type="component" value="Chromosome"/>
</dbReference>
<reference evidence="2" key="1">
    <citation type="submission" date="2015-12" db="EMBL/GenBank/DDBJ databases">
        <authorList>
            <person name="Tikhonova T.V."/>
            <person name="Pavlov A.R."/>
            <person name="Beletsky A.V."/>
            <person name="Mardanov A.V."/>
            <person name="Sorokin D.Y."/>
            <person name="Ravin N.V."/>
            <person name="Popov V.O."/>
        </authorList>
    </citation>
    <scope>NUCLEOTIDE SEQUENCE</scope>
    <source>
        <strain evidence="2">DSM 14787</strain>
    </source>
</reference>
<sequence>MGHAGPLVLSGRKRSWCPRASGRDRPGGPARADGPAGIVLARVLLTRPAVLG</sequence>
<proteinExistence type="predicted"/>
<dbReference type="HOGENOM" id="CLU_3085799_0_0_6"/>
<feature type="region of interest" description="Disordered" evidence="1">
    <location>
        <begin position="1"/>
        <end position="34"/>
    </location>
</feature>
<organism evidence="2 3">
    <name type="scientific">Thioalkalivibrio nitratireducens (strain DSM 14787 / UNIQEM 213 / ALEN2)</name>
    <dbReference type="NCBI Taxonomy" id="1255043"/>
    <lineage>
        <taxon>Bacteria</taxon>
        <taxon>Pseudomonadati</taxon>
        <taxon>Pseudomonadota</taxon>
        <taxon>Gammaproteobacteria</taxon>
        <taxon>Chromatiales</taxon>
        <taxon>Ectothiorhodospiraceae</taxon>
        <taxon>Thioalkalivibrio</taxon>
    </lineage>
</organism>
<evidence type="ECO:0000256" key="1">
    <source>
        <dbReference type="SAM" id="MobiDB-lite"/>
    </source>
</evidence>
<gene>
    <name evidence="2" type="ordered locus">TVNIR_3752</name>
</gene>
<keyword evidence="3" id="KW-1185">Reference proteome</keyword>
<evidence type="ECO:0000313" key="2">
    <source>
        <dbReference type="EMBL" id="AGA35378.1"/>
    </source>
</evidence>
<dbReference type="PATRIC" id="fig|1255043.3.peg.3786"/>
<protein>
    <submittedName>
        <fullName evidence="2">Uncharacterized protein</fullName>
    </submittedName>
</protein>
<dbReference type="AlphaFoldDB" id="L0E279"/>